<dbReference type="HOGENOM" id="CLU_2370559_0_0_6"/>
<dbReference type="RefSeq" id="WP_004918029.1">
    <property type="nucleotide sequence ID" value="NC_017731.1"/>
</dbReference>
<dbReference type="EMBL" id="CP003488">
    <property type="protein sequence ID" value="AFH95090.1"/>
    <property type="molecule type" value="Genomic_DNA"/>
</dbReference>
<name>A0A140NR08_PROSM</name>
<accession>A0A140NR08</accession>
<evidence type="ECO:0008006" key="3">
    <source>
        <dbReference type="Google" id="ProtNLM"/>
    </source>
</evidence>
<dbReference type="PATRIC" id="fig|1157951.4.peg.3294"/>
<protein>
    <recommendedName>
        <fullName evidence="3">Rhs element Vgr protein</fullName>
    </recommendedName>
</protein>
<reference evidence="1 2" key="1">
    <citation type="journal article" date="2012" name="J. Bacteriol.">
        <title>Complete Genome Sequence of Providencia stuartii Clinical Isolate MRSN 2154.</title>
        <authorList>
            <person name="Clifford R.J."/>
            <person name="Hang J."/>
            <person name="Riley M.C."/>
            <person name="Onmus-Leone F."/>
            <person name="Kuschner R.A."/>
            <person name="Lesho E.P."/>
            <person name="Waterman P.E."/>
        </authorList>
    </citation>
    <scope>NUCLEOTIDE SEQUENCE [LARGE SCALE GENOMIC DNA]</scope>
    <source>
        <strain evidence="1 2">MRSN 2154</strain>
    </source>
</reference>
<proteinExistence type="predicted"/>
<dbReference type="OrthoDB" id="9204728at2"/>
<evidence type="ECO:0000313" key="1">
    <source>
        <dbReference type="EMBL" id="AFH95090.1"/>
    </source>
</evidence>
<dbReference type="GeneID" id="93520093"/>
<organism evidence="1 2">
    <name type="scientific">Providencia stuartii (strain MRSN 2154)</name>
    <dbReference type="NCBI Taxonomy" id="1157951"/>
    <lineage>
        <taxon>Bacteria</taxon>
        <taxon>Pseudomonadati</taxon>
        <taxon>Pseudomonadota</taxon>
        <taxon>Gammaproteobacteria</taxon>
        <taxon>Enterobacterales</taxon>
        <taxon>Morganellaceae</taxon>
        <taxon>Providencia</taxon>
    </lineage>
</organism>
<dbReference type="KEGG" id="psi:S70_16375"/>
<evidence type="ECO:0000313" key="2">
    <source>
        <dbReference type="Proteomes" id="UP000005012"/>
    </source>
</evidence>
<dbReference type="AlphaFoldDB" id="A0A140NR08"/>
<dbReference type="Proteomes" id="UP000005012">
    <property type="component" value="Chromosome"/>
</dbReference>
<gene>
    <name evidence="1" type="ordered locus">S70_16375</name>
</gene>
<sequence length="95" mass="9818">MVIDAGGELTLQAAGNFVKIDAGGITSSKMINFGTGAPSSGGGEGQLPDVVKILGTSIPQSSLPDIPFIPEKICISCLIKAEEYGEILVKRENNV</sequence>
<reference evidence="2" key="2">
    <citation type="submission" date="2012-04" db="EMBL/GenBank/DDBJ databases">
        <title>Complete genome sequence of Providencia stuartii clinical isolate MRSN 2154.</title>
        <authorList>
            <person name="Clifford R.J."/>
            <person name="Hang J."/>
            <person name="Riley M.C."/>
            <person name="Onmus-Leone F."/>
            <person name="Kuschner R.A."/>
            <person name="Lesho E.P."/>
            <person name="Waterman P.E."/>
        </authorList>
    </citation>
    <scope>NUCLEOTIDE SEQUENCE [LARGE SCALE GENOMIC DNA]</scope>
    <source>
        <strain evidence="2">MRSN 2154</strain>
    </source>
</reference>